<reference evidence="1 2" key="1">
    <citation type="journal article" date="2012" name="J. Virol.">
        <title>Complete Genome Sequence of Staphylococcus aureus Bacteriophage GH15.</title>
        <authorList>
            <person name="Gu J."/>
            <person name="Liu X."/>
            <person name="Lu R."/>
            <person name="Li Y."/>
            <person name="Song J."/>
            <person name="Lei L."/>
            <person name="Sun C."/>
            <person name="Feng X."/>
            <person name="Du C."/>
            <person name="Yu H."/>
            <person name="Yang Y."/>
            <person name="Han W."/>
        </authorList>
    </citation>
    <scope>NUCLEOTIDE SEQUENCE [LARGE SCALE GENOMIC DNA]</scope>
</reference>
<keyword evidence="2" id="KW-1185">Reference proteome</keyword>
<organism evidence="1 2">
    <name type="scientific">Staphylococcus phage G15</name>
    <dbReference type="NCBI Taxonomy" id="760530"/>
    <lineage>
        <taxon>Viruses</taxon>
        <taxon>Duplodnaviria</taxon>
        <taxon>Heunggongvirae</taxon>
        <taxon>Uroviricota</taxon>
        <taxon>Caudoviricetes</taxon>
        <taxon>Herelleviridae</taxon>
        <taxon>Twortvirinae</taxon>
        <taxon>Kayvirus</taxon>
        <taxon>Kayvirus G15</taxon>
    </lineage>
</organism>
<dbReference type="RefSeq" id="YP_007002313.1">
    <property type="nucleotide sequence ID" value="NC_019448.1"/>
</dbReference>
<dbReference type="KEGG" id="vg:14005974"/>
<accession>I6PC55</accession>
<name>I6PC55_BPG15</name>
<dbReference type="Proteomes" id="UP000006134">
    <property type="component" value="Segment"/>
</dbReference>
<sequence>MESIDLSVMSIITRKQKSLLYPNLSRKYL</sequence>
<evidence type="ECO:0000313" key="1">
    <source>
        <dbReference type="EMBL" id="AFF28662.1"/>
    </source>
</evidence>
<gene>
    <name evidence="1" type="ORF">GH15_190</name>
</gene>
<dbReference type="EMBL" id="JQ686190">
    <property type="protein sequence ID" value="AFF28662.1"/>
    <property type="molecule type" value="Genomic_DNA"/>
</dbReference>
<proteinExistence type="predicted"/>
<protein>
    <submittedName>
        <fullName evidence="1">Uncharacterized protein</fullName>
    </submittedName>
</protein>
<evidence type="ECO:0000313" key="2">
    <source>
        <dbReference type="Proteomes" id="UP000006134"/>
    </source>
</evidence>
<dbReference type="GeneID" id="14005974"/>